<keyword evidence="3" id="KW-1185">Reference proteome</keyword>
<protein>
    <recommendedName>
        <fullName evidence="4">Brix domain-containing protein</fullName>
    </recommendedName>
</protein>
<accession>A0A4P9ZJF4</accession>
<dbReference type="OrthoDB" id="10261452at2759"/>
<dbReference type="EMBL" id="ML003971">
    <property type="protein sequence ID" value="RKP33366.1"/>
    <property type="molecule type" value="Genomic_DNA"/>
</dbReference>
<evidence type="ECO:0008006" key="4">
    <source>
        <dbReference type="Google" id="ProtNLM"/>
    </source>
</evidence>
<reference evidence="3" key="1">
    <citation type="journal article" date="2018" name="Nat. Microbiol.">
        <title>Leveraging single-cell genomics to expand the fungal tree of life.</title>
        <authorList>
            <person name="Ahrendt S.R."/>
            <person name="Quandt C.A."/>
            <person name="Ciobanu D."/>
            <person name="Clum A."/>
            <person name="Salamov A."/>
            <person name="Andreopoulos B."/>
            <person name="Cheng J.F."/>
            <person name="Woyke T."/>
            <person name="Pelin A."/>
            <person name="Henrissat B."/>
            <person name="Reynolds N.K."/>
            <person name="Benny G.L."/>
            <person name="Smith M.E."/>
            <person name="James T.Y."/>
            <person name="Grigoriev I.V."/>
        </authorList>
    </citation>
    <scope>NUCLEOTIDE SEQUENCE [LARGE SCALE GENOMIC DNA]</scope>
    <source>
        <strain evidence="3">RSA 468</strain>
    </source>
</reference>
<evidence type="ECO:0000256" key="1">
    <source>
        <dbReference type="SAM" id="MobiDB-lite"/>
    </source>
</evidence>
<organism evidence="2 3">
    <name type="scientific">Dimargaris cristalligena</name>
    <dbReference type="NCBI Taxonomy" id="215637"/>
    <lineage>
        <taxon>Eukaryota</taxon>
        <taxon>Fungi</taxon>
        <taxon>Fungi incertae sedis</taxon>
        <taxon>Zoopagomycota</taxon>
        <taxon>Kickxellomycotina</taxon>
        <taxon>Dimargaritomycetes</taxon>
        <taxon>Dimargaritales</taxon>
        <taxon>Dimargaritaceae</taxon>
        <taxon>Dimargaris</taxon>
    </lineage>
</organism>
<gene>
    <name evidence="2" type="ORF">BJ085DRAFT_40347</name>
</gene>
<sequence length="73" mass="8347">MVKRKKASKARRKQARQLNVEKYENDDKTPRSFVIRSGLVGTSVNALVKDFRKVMEPNTATRLKVSLPPTTFI</sequence>
<name>A0A4P9ZJF4_9FUNG</name>
<dbReference type="Proteomes" id="UP000268162">
    <property type="component" value="Unassembled WGS sequence"/>
</dbReference>
<evidence type="ECO:0000313" key="2">
    <source>
        <dbReference type="EMBL" id="RKP33366.1"/>
    </source>
</evidence>
<feature type="region of interest" description="Disordered" evidence="1">
    <location>
        <begin position="1"/>
        <end position="23"/>
    </location>
</feature>
<evidence type="ECO:0000313" key="3">
    <source>
        <dbReference type="Proteomes" id="UP000268162"/>
    </source>
</evidence>
<proteinExistence type="predicted"/>
<dbReference type="AlphaFoldDB" id="A0A4P9ZJF4"/>
<feature type="compositionally biased region" description="Basic residues" evidence="1">
    <location>
        <begin position="1"/>
        <end position="15"/>
    </location>
</feature>